<keyword evidence="4" id="KW-0274">FAD</keyword>
<dbReference type="Pfam" id="PF00441">
    <property type="entry name" value="Acyl-CoA_dh_1"/>
    <property type="match status" value="1"/>
</dbReference>
<dbReference type="GO" id="GO:0003995">
    <property type="term" value="F:acyl-CoA dehydrogenase activity"/>
    <property type="evidence" value="ECO:0007669"/>
    <property type="project" value="TreeGrafter"/>
</dbReference>
<dbReference type="InterPro" id="IPR036250">
    <property type="entry name" value="AcylCo_DH-like_C"/>
</dbReference>
<keyword evidence="5" id="KW-0560">Oxidoreductase</keyword>
<dbReference type="STRING" id="1210086.GCA_001613105_03229"/>
<feature type="domain" description="Acyl-CoA dehydrogenase/oxidase N-terminal" evidence="7">
    <location>
        <begin position="6"/>
        <end position="117"/>
    </location>
</feature>
<dbReference type="SUPFAM" id="SSF56645">
    <property type="entry name" value="Acyl-CoA dehydrogenase NM domain-like"/>
    <property type="match status" value="1"/>
</dbReference>
<evidence type="ECO:0000259" key="7">
    <source>
        <dbReference type="Pfam" id="PF02771"/>
    </source>
</evidence>
<accession>A0A370I2V6</accession>
<evidence type="ECO:0000259" key="6">
    <source>
        <dbReference type="Pfam" id="PF00441"/>
    </source>
</evidence>
<dbReference type="Gene3D" id="1.10.540.10">
    <property type="entry name" value="Acyl-CoA dehydrogenase/oxidase, N-terminal domain"/>
    <property type="match status" value="1"/>
</dbReference>
<dbReference type="Gene3D" id="1.20.140.10">
    <property type="entry name" value="Butyryl-CoA Dehydrogenase, subunit A, domain 3"/>
    <property type="match status" value="1"/>
</dbReference>
<dbReference type="SUPFAM" id="SSF47203">
    <property type="entry name" value="Acyl-CoA dehydrogenase C-terminal domain-like"/>
    <property type="match status" value="1"/>
</dbReference>
<dbReference type="EMBL" id="QQBC01000007">
    <property type="protein sequence ID" value="RDI65069.1"/>
    <property type="molecule type" value="Genomic_DNA"/>
</dbReference>
<evidence type="ECO:0000256" key="2">
    <source>
        <dbReference type="ARBA" id="ARBA00009347"/>
    </source>
</evidence>
<evidence type="ECO:0000256" key="1">
    <source>
        <dbReference type="ARBA" id="ARBA00001974"/>
    </source>
</evidence>
<keyword evidence="3" id="KW-0285">Flavoprotein</keyword>
<dbReference type="Proteomes" id="UP000254869">
    <property type="component" value="Unassembled WGS sequence"/>
</dbReference>
<comment type="caution">
    <text evidence="8">The sequence shown here is derived from an EMBL/GenBank/DDBJ whole genome shotgun (WGS) entry which is preliminary data.</text>
</comment>
<evidence type="ECO:0000256" key="5">
    <source>
        <dbReference type="ARBA" id="ARBA00023002"/>
    </source>
</evidence>
<keyword evidence="9" id="KW-1185">Reference proteome</keyword>
<organism evidence="8 9">
    <name type="scientific">Nocardia pseudobrasiliensis</name>
    <dbReference type="NCBI Taxonomy" id="45979"/>
    <lineage>
        <taxon>Bacteria</taxon>
        <taxon>Bacillati</taxon>
        <taxon>Actinomycetota</taxon>
        <taxon>Actinomycetes</taxon>
        <taxon>Mycobacteriales</taxon>
        <taxon>Nocardiaceae</taxon>
        <taxon>Nocardia</taxon>
    </lineage>
</organism>
<comment type="similarity">
    <text evidence="2">Belongs to the acyl-CoA dehydrogenase family.</text>
</comment>
<sequence length="393" mass="41672">MELEPNEDQKLLFDSAEAMFARRYTPGFRAEVVTAPAGWSDAVWQAITELGLTTLTVDEDHDGAGAGPAEVYVVQQALGRHAAVEPLLDGTYLPSWLIAALGSDDQRRELLPTLAAGTAHGAVAHAEPGREWDALPAVRADRSDSGGPVWLTGVKSPVARADRASFFLVTATDSEGELGVYLVSADAPGISRTDGRTTDWTHAARLDFDRTPATALGNPGRETAHALDIAFARARIALLGEAVGLMESGLAQTVEYLKSRRQFGVPLSAFQALVHRAADLYAQTELARSIALWATATLEAFDADDTVSILEAADDGFVFVAETARTVAEEIIQLHGGIGMTFETAISHYAARLTAVTQSFGGIGATRRRALNSSSPVTPPSALRNADQALLPA</sequence>
<dbReference type="PANTHER" id="PTHR43884:SF20">
    <property type="entry name" value="ACYL-COA DEHYDROGENASE FADE28"/>
    <property type="match status" value="1"/>
</dbReference>
<protein>
    <recommendedName>
        <fullName evidence="10">Alkylation response protein AidB-like acyl-CoA dehydrogenase</fullName>
    </recommendedName>
</protein>
<dbReference type="PANTHER" id="PTHR43884">
    <property type="entry name" value="ACYL-COA DEHYDROGENASE"/>
    <property type="match status" value="1"/>
</dbReference>
<evidence type="ECO:0008006" key="10">
    <source>
        <dbReference type="Google" id="ProtNLM"/>
    </source>
</evidence>
<dbReference type="InterPro" id="IPR009075">
    <property type="entry name" value="AcylCo_DH/oxidase_C"/>
</dbReference>
<dbReference type="InterPro" id="IPR037069">
    <property type="entry name" value="AcylCoA_DH/ox_N_sf"/>
</dbReference>
<feature type="domain" description="Acyl-CoA dehydrogenase/oxidase C-terminal" evidence="6">
    <location>
        <begin position="230"/>
        <end position="361"/>
    </location>
</feature>
<dbReference type="InterPro" id="IPR013786">
    <property type="entry name" value="AcylCoA_DH/ox_N"/>
</dbReference>
<evidence type="ECO:0000313" key="8">
    <source>
        <dbReference type="EMBL" id="RDI65069.1"/>
    </source>
</evidence>
<name>A0A370I2V6_9NOCA</name>
<reference evidence="8 9" key="1">
    <citation type="submission" date="2018-07" db="EMBL/GenBank/DDBJ databases">
        <title>Genomic Encyclopedia of Type Strains, Phase IV (KMG-IV): sequencing the most valuable type-strain genomes for metagenomic binning, comparative biology and taxonomic classification.</title>
        <authorList>
            <person name="Goeker M."/>
        </authorList>
    </citation>
    <scope>NUCLEOTIDE SEQUENCE [LARGE SCALE GENOMIC DNA]</scope>
    <source>
        <strain evidence="8 9">DSM 44290</strain>
    </source>
</reference>
<dbReference type="GO" id="GO:0050660">
    <property type="term" value="F:flavin adenine dinucleotide binding"/>
    <property type="evidence" value="ECO:0007669"/>
    <property type="project" value="InterPro"/>
</dbReference>
<dbReference type="Pfam" id="PF02771">
    <property type="entry name" value="Acyl-CoA_dh_N"/>
    <property type="match status" value="1"/>
</dbReference>
<proteinExistence type="inferred from homology"/>
<dbReference type="AlphaFoldDB" id="A0A370I2V6"/>
<evidence type="ECO:0000256" key="4">
    <source>
        <dbReference type="ARBA" id="ARBA00022827"/>
    </source>
</evidence>
<dbReference type="InterPro" id="IPR009100">
    <property type="entry name" value="AcylCoA_DH/oxidase_NM_dom_sf"/>
</dbReference>
<gene>
    <name evidence="8" type="ORF">DFR76_107447</name>
</gene>
<evidence type="ECO:0000256" key="3">
    <source>
        <dbReference type="ARBA" id="ARBA00022630"/>
    </source>
</evidence>
<dbReference type="InterPro" id="IPR046373">
    <property type="entry name" value="Acyl-CoA_Oxase/DH_mid-dom_sf"/>
</dbReference>
<dbReference type="CDD" id="cd00567">
    <property type="entry name" value="ACAD"/>
    <property type="match status" value="1"/>
</dbReference>
<evidence type="ECO:0000313" key="9">
    <source>
        <dbReference type="Proteomes" id="UP000254869"/>
    </source>
</evidence>
<dbReference type="Gene3D" id="2.40.110.10">
    <property type="entry name" value="Butyryl-CoA Dehydrogenase, subunit A, domain 2"/>
    <property type="match status" value="1"/>
</dbReference>
<comment type="cofactor">
    <cofactor evidence="1">
        <name>FAD</name>
        <dbReference type="ChEBI" id="CHEBI:57692"/>
    </cofactor>
</comment>
<dbReference type="RefSeq" id="WP_067998365.1">
    <property type="nucleotide sequence ID" value="NZ_QQBC01000007.1"/>
</dbReference>